<comment type="caution">
    <text evidence="1">The sequence shown here is derived from an EMBL/GenBank/DDBJ whole genome shotgun (WGS) entry which is preliminary data.</text>
</comment>
<sequence length="546" mass="62257">MIQVSRRFKDEIYAPSRKTTAKVSFEILDNEAYEDNTVSVTSEAVISRKAQITNKKRNLTNKYATFEPNFFRLDGSFCIPPKQNETNSEVGWVSSDLCDENGCFSPSQVIKFDFSEPHSSIGITITFDTSTNEYAADFDIYVFDSNNQQIHKEEVIENTESLYVLEHNLDNYNRITISIKRWANGNRRARVTEVDFGLIKEYQGNKLISMNIIEEMNVIGDTIPSNEITFTVDNSDRAFNILNPDGVYKYLRERQEVTVEIGLELVEGSDDYEFVPMGMFYLTEWKSDEGSLTTTFTARDVFELLEQEEYTSITNTNLYLLTQDILIKAGVKNYQIDSKLKQILTSGFKEKLNSRNALQYVGLAGRSVVYQDRFGVVTIKQLELLTESTGYLNFSGYDTFTGMTTLEVDQDYDFKYINFDNTYNEPQIELDKLIKSLTVVVIEDGSEEGQEVTFINSAVKTGDSLKLENPLINTVQHAQQIAEWIINESNLRALYDTNWRQNPALECGDAVLVEDGFGAKKKSRIIKQEFNFEGYLDGKTVTKGGV</sequence>
<protein>
    <submittedName>
        <fullName evidence="1">Uncharacterized protein</fullName>
    </submittedName>
</protein>
<proteinExistence type="predicted"/>
<keyword evidence="2" id="KW-1185">Reference proteome</keyword>
<accession>A0ABU0D4H0</accession>
<reference evidence="1 2" key="1">
    <citation type="submission" date="2023-07" db="EMBL/GenBank/DDBJ databases">
        <title>Genomic Encyclopedia of Type Strains, Phase IV (KMG-IV): sequencing the most valuable type-strain genomes for metagenomic binning, comparative biology and taxonomic classification.</title>
        <authorList>
            <person name="Goeker M."/>
        </authorList>
    </citation>
    <scope>NUCLEOTIDE SEQUENCE [LARGE SCALE GENOMIC DNA]</scope>
    <source>
        <strain evidence="1 2">DSM 27848</strain>
    </source>
</reference>
<dbReference type="EMBL" id="JAUSUO010000004">
    <property type="protein sequence ID" value="MDQ0343290.1"/>
    <property type="molecule type" value="Genomic_DNA"/>
</dbReference>
<name>A0ABU0D4H0_9BACI</name>
<dbReference type="RefSeq" id="WP_244681726.1">
    <property type="nucleotide sequence ID" value="NZ_JALIRM010000008.1"/>
</dbReference>
<dbReference type="Proteomes" id="UP001232343">
    <property type="component" value="Unassembled WGS sequence"/>
</dbReference>
<evidence type="ECO:0000313" key="2">
    <source>
        <dbReference type="Proteomes" id="UP001232343"/>
    </source>
</evidence>
<evidence type="ECO:0000313" key="1">
    <source>
        <dbReference type="EMBL" id="MDQ0343290.1"/>
    </source>
</evidence>
<organism evidence="1 2">
    <name type="scientific">Lederbergia wuyishanensis</name>
    <dbReference type="NCBI Taxonomy" id="1347903"/>
    <lineage>
        <taxon>Bacteria</taxon>
        <taxon>Bacillati</taxon>
        <taxon>Bacillota</taxon>
        <taxon>Bacilli</taxon>
        <taxon>Bacillales</taxon>
        <taxon>Bacillaceae</taxon>
        <taxon>Lederbergia</taxon>
    </lineage>
</organism>
<gene>
    <name evidence="1" type="ORF">J2S14_002104</name>
</gene>